<name>A0ABT1RX76_9FIRM</name>
<comment type="caution">
    <text evidence="2">The sequence shown here is derived from an EMBL/GenBank/DDBJ whole genome shotgun (WGS) entry which is preliminary data.</text>
</comment>
<dbReference type="GeneID" id="90531054"/>
<reference evidence="2 3" key="1">
    <citation type="submission" date="2022-06" db="EMBL/GenBank/DDBJ databases">
        <title>Isolation of gut microbiota from human fecal samples.</title>
        <authorList>
            <person name="Pamer E.G."/>
            <person name="Barat B."/>
            <person name="Waligurski E."/>
            <person name="Medina S."/>
            <person name="Paddock L."/>
            <person name="Mostad J."/>
        </authorList>
    </citation>
    <scope>NUCLEOTIDE SEQUENCE [LARGE SCALE GENOMIC DNA]</scope>
    <source>
        <strain evidence="2 3">DFI.9.73</strain>
    </source>
</reference>
<proteinExistence type="predicted"/>
<evidence type="ECO:0008006" key="4">
    <source>
        <dbReference type="Google" id="ProtNLM"/>
    </source>
</evidence>
<dbReference type="PROSITE" id="PS51257">
    <property type="entry name" value="PROKAR_LIPOPROTEIN"/>
    <property type="match status" value="1"/>
</dbReference>
<organism evidence="2 3">
    <name type="scientific">Neglectibacter timonensis</name>
    <dbReference type="NCBI Taxonomy" id="1776382"/>
    <lineage>
        <taxon>Bacteria</taxon>
        <taxon>Bacillati</taxon>
        <taxon>Bacillota</taxon>
        <taxon>Clostridia</taxon>
        <taxon>Eubacteriales</taxon>
        <taxon>Oscillospiraceae</taxon>
        <taxon>Neglectibacter</taxon>
    </lineage>
</organism>
<dbReference type="EMBL" id="JANFZH010000008">
    <property type="protein sequence ID" value="MCQ4839277.1"/>
    <property type="molecule type" value="Genomic_DNA"/>
</dbReference>
<dbReference type="RefSeq" id="WP_066860099.1">
    <property type="nucleotide sequence ID" value="NZ_CABKVV010000009.1"/>
</dbReference>
<keyword evidence="3" id="KW-1185">Reference proteome</keyword>
<dbReference type="Proteomes" id="UP001524473">
    <property type="component" value="Unassembled WGS sequence"/>
</dbReference>
<keyword evidence="1" id="KW-0732">Signal</keyword>
<protein>
    <recommendedName>
        <fullName evidence="4">Lipoprotein</fullName>
    </recommendedName>
</protein>
<gene>
    <name evidence="2" type="ORF">NE695_05030</name>
</gene>
<evidence type="ECO:0000313" key="3">
    <source>
        <dbReference type="Proteomes" id="UP001524473"/>
    </source>
</evidence>
<feature type="chain" id="PRO_5045562698" description="Lipoprotein" evidence="1">
    <location>
        <begin position="26"/>
        <end position="216"/>
    </location>
</feature>
<accession>A0ABT1RX76</accession>
<evidence type="ECO:0000313" key="2">
    <source>
        <dbReference type="EMBL" id="MCQ4839277.1"/>
    </source>
</evidence>
<sequence>MNIKRGVSLLLPAILILCACFSACGEPKAGFRTAAEKYLAFLGKTREEVLTGLKLAEGDLSPDSTDICAVLDSNEQFCGQKFSTQLFFDSTDPETGETTDAPLLVSVKFLHSSPEPGPQEYELANAAYAGIKAEYGDPEPLAVQDGNEHFQSLERLEELKEGPSVSRCVDSWADTGHKGMEAVLSAELIPNSMLSGPEDGSTFILSLWFRWKPKLP</sequence>
<feature type="signal peptide" evidence="1">
    <location>
        <begin position="1"/>
        <end position="25"/>
    </location>
</feature>
<evidence type="ECO:0000256" key="1">
    <source>
        <dbReference type="SAM" id="SignalP"/>
    </source>
</evidence>